<evidence type="ECO:0000313" key="13">
    <source>
        <dbReference type="EMBL" id="CAB9509968.1"/>
    </source>
</evidence>
<accession>A0A9N8HGT8</accession>
<keyword evidence="4 10" id="KW-1133">Transmembrane helix</keyword>
<feature type="domain" description="Ionotropic glutamate receptor C-terminal" evidence="12">
    <location>
        <begin position="228"/>
        <end position="544"/>
    </location>
</feature>
<dbReference type="Pfam" id="PF00060">
    <property type="entry name" value="Lig_chan"/>
    <property type="match status" value="1"/>
</dbReference>
<evidence type="ECO:0000256" key="10">
    <source>
        <dbReference type="SAM" id="Phobius"/>
    </source>
</evidence>
<feature type="transmembrane region" description="Helical" evidence="10">
    <location>
        <begin position="543"/>
        <end position="563"/>
    </location>
</feature>
<keyword evidence="11" id="KW-0732">Signal</keyword>
<protein>
    <submittedName>
        <fullName evidence="13">Glutamate receptor, ionotropic</fullName>
    </submittedName>
</protein>
<feature type="compositionally biased region" description="Gly residues" evidence="9">
    <location>
        <begin position="515"/>
        <end position="525"/>
    </location>
</feature>
<comment type="caution">
    <text evidence="13">The sequence shown here is derived from an EMBL/GenBank/DDBJ whole genome shotgun (WGS) entry which is preliminary data.</text>
</comment>
<evidence type="ECO:0000256" key="6">
    <source>
        <dbReference type="ARBA" id="ARBA00023170"/>
    </source>
</evidence>
<evidence type="ECO:0000256" key="1">
    <source>
        <dbReference type="ARBA" id="ARBA00004651"/>
    </source>
</evidence>
<keyword evidence="5 10" id="KW-0472">Membrane</keyword>
<evidence type="ECO:0000256" key="4">
    <source>
        <dbReference type="ARBA" id="ARBA00022989"/>
    </source>
</evidence>
<dbReference type="SUPFAM" id="SSF53850">
    <property type="entry name" value="Periplasmic binding protein-like II"/>
    <property type="match status" value="1"/>
</dbReference>
<feature type="chain" id="PRO_5040432653" evidence="11">
    <location>
        <begin position="31"/>
        <end position="844"/>
    </location>
</feature>
<feature type="region of interest" description="Disordered" evidence="9">
    <location>
        <begin position="750"/>
        <end position="821"/>
    </location>
</feature>
<gene>
    <name evidence="13" type="ORF">SEMRO_412_G137970.1</name>
</gene>
<dbReference type="AlphaFoldDB" id="A0A9N8HGT8"/>
<comment type="subcellular location">
    <subcellularLocation>
        <location evidence="1">Cell membrane</location>
        <topology evidence="1">Multi-pass membrane protein</topology>
    </subcellularLocation>
</comment>
<dbReference type="PANTHER" id="PTHR42643">
    <property type="entry name" value="IONOTROPIC RECEPTOR 20A-RELATED"/>
    <property type="match status" value="1"/>
</dbReference>
<keyword evidence="2" id="KW-1003">Cell membrane</keyword>
<reference evidence="13" key="1">
    <citation type="submission" date="2020-06" db="EMBL/GenBank/DDBJ databases">
        <authorList>
            <consortium name="Plant Systems Biology data submission"/>
        </authorList>
    </citation>
    <scope>NUCLEOTIDE SEQUENCE</scope>
    <source>
        <strain evidence="13">D6</strain>
    </source>
</reference>
<dbReference type="GO" id="GO:0005886">
    <property type="term" value="C:plasma membrane"/>
    <property type="evidence" value="ECO:0007669"/>
    <property type="project" value="UniProtKB-SubCell"/>
</dbReference>
<evidence type="ECO:0000256" key="2">
    <source>
        <dbReference type="ARBA" id="ARBA00022475"/>
    </source>
</evidence>
<feature type="coiled-coil region" evidence="8">
    <location>
        <begin position="670"/>
        <end position="711"/>
    </location>
</feature>
<keyword evidence="8" id="KW-0175">Coiled coil</keyword>
<evidence type="ECO:0000256" key="5">
    <source>
        <dbReference type="ARBA" id="ARBA00023136"/>
    </source>
</evidence>
<keyword evidence="3 10" id="KW-0812">Transmembrane</keyword>
<name>A0A9N8HGT8_9STRA</name>
<dbReference type="Gene3D" id="1.10.287.70">
    <property type="match status" value="1"/>
</dbReference>
<feature type="region of interest" description="Disordered" evidence="9">
    <location>
        <begin position="487"/>
        <end position="533"/>
    </location>
</feature>
<feature type="signal peptide" evidence="11">
    <location>
        <begin position="1"/>
        <end position="30"/>
    </location>
</feature>
<dbReference type="SUPFAM" id="SSF81324">
    <property type="entry name" value="Voltage-gated potassium channels"/>
    <property type="match status" value="1"/>
</dbReference>
<evidence type="ECO:0000259" key="12">
    <source>
        <dbReference type="Pfam" id="PF00060"/>
    </source>
</evidence>
<feature type="compositionally biased region" description="Basic and acidic residues" evidence="9">
    <location>
        <begin position="750"/>
        <end position="765"/>
    </location>
</feature>
<feature type="compositionally biased region" description="Basic and acidic residues" evidence="9">
    <location>
        <begin position="786"/>
        <end position="800"/>
    </location>
</feature>
<organism evidence="13 14">
    <name type="scientific">Seminavis robusta</name>
    <dbReference type="NCBI Taxonomy" id="568900"/>
    <lineage>
        <taxon>Eukaryota</taxon>
        <taxon>Sar</taxon>
        <taxon>Stramenopiles</taxon>
        <taxon>Ochrophyta</taxon>
        <taxon>Bacillariophyta</taxon>
        <taxon>Bacillariophyceae</taxon>
        <taxon>Bacillariophycidae</taxon>
        <taxon>Naviculales</taxon>
        <taxon>Naviculaceae</taxon>
        <taxon>Seminavis</taxon>
    </lineage>
</organism>
<evidence type="ECO:0000256" key="7">
    <source>
        <dbReference type="ARBA" id="ARBA00023180"/>
    </source>
</evidence>
<dbReference type="EMBL" id="CAICTM010000411">
    <property type="protein sequence ID" value="CAB9509968.1"/>
    <property type="molecule type" value="Genomic_DNA"/>
</dbReference>
<evidence type="ECO:0000313" key="14">
    <source>
        <dbReference type="Proteomes" id="UP001153069"/>
    </source>
</evidence>
<dbReference type="Proteomes" id="UP001153069">
    <property type="component" value="Unassembled WGS sequence"/>
</dbReference>
<keyword evidence="7" id="KW-0325">Glycoprotein</keyword>
<dbReference type="InterPro" id="IPR052192">
    <property type="entry name" value="Insect_Ionotropic_Sensory_Rcpt"/>
</dbReference>
<keyword evidence="6 13" id="KW-0675">Receptor</keyword>
<sequence length="844" mass="95847">MRLMAVSRDLPAALLLLLVVLIGLSSSVSALNGNGTTIDRDFATFHDVPFALSTALMGVDDHDDSGSRRQDLCSRYEAYRHGNVTLRHALRQMQLHVLMPERGDRFFRYSNTTGIAQSYPGLTADLMDRLAIRAGFTWRQSFGTLPQVPTYYNLTYTEMLWWAVNTYDIAVGRYDRSLERMELGISYMEPFFDGSIILLDKIEATVGLAQLAQERVYLGNWLRPFTPDVWALTLVTIVVSALIYQFIEFINGERQARSMGQWIMDNLYLSVLSAAQNFEYAPSTAAGRIFAVSMTFWSLVMTATYTANLASLFVDENKPVTSISTMEEAAALQIPICVLRDTNMDILIKQRYQGVNRIPKLYELEMYQALNNGECQLLAEARSSWEELQHRKAYNPDCDLKWVGRTVQGVKSGFAVKADVGYKCTSLIRDVFNLHIHEMERNGELDDVWKMHESQIKDANCNDALDFVHKQEDYTGTDDRQRQRQLGGYDSYWNSDNDKKKKKSQQSSRRKLEGGAAGSFGGKNGGNDENTNSLTLRQMAGTFVFHYGMMFLAMVTCVAAPFWRKLEKSLGWAQPEQVIVRSHGPMVGSPPKRTSSINGENRKSWGINTYVMPQELAPLDEQSLSNPNCAEKRKGDLDNLQKQLTADLQAQREHTERKLDDHMGMVVMVLNEVRKQNRQLQNQVQVVARQNVQLQDQLEDLKRTNNSTQSNSLLQPDIMAGDTKATTSLATKSRKQSIQLQDLSEDIARDNKQRQSRVRVSEQKKPSTNLTRRNQSSQLQNQSEALIKDGRVHDTSEQKKASRKQQPVALSSAAQQQQHNGYVPSKHIIDFLRRHQLEFEQELA</sequence>
<feature type="compositionally biased region" description="Low complexity" evidence="9">
    <location>
        <begin position="774"/>
        <end position="783"/>
    </location>
</feature>
<evidence type="ECO:0000256" key="11">
    <source>
        <dbReference type="SAM" id="SignalP"/>
    </source>
</evidence>
<dbReference type="InterPro" id="IPR001320">
    <property type="entry name" value="Iontro_rcpt_C"/>
</dbReference>
<feature type="transmembrane region" description="Helical" evidence="10">
    <location>
        <begin position="229"/>
        <end position="247"/>
    </location>
</feature>
<evidence type="ECO:0000256" key="8">
    <source>
        <dbReference type="SAM" id="Coils"/>
    </source>
</evidence>
<evidence type="ECO:0000256" key="3">
    <source>
        <dbReference type="ARBA" id="ARBA00022692"/>
    </source>
</evidence>
<keyword evidence="14" id="KW-1185">Reference proteome</keyword>
<dbReference type="GO" id="GO:0015276">
    <property type="term" value="F:ligand-gated monoatomic ion channel activity"/>
    <property type="evidence" value="ECO:0007669"/>
    <property type="project" value="InterPro"/>
</dbReference>
<evidence type="ECO:0000256" key="9">
    <source>
        <dbReference type="SAM" id="MobiDB-lite"/>
    </source>
</evidence>
<dbReference type="OrthoDB" id="5984008at2759"/>
<dbReference type="PANTHER" id="PTHR42643:SF24">
    <property type="entry name" value="IONOTROPIC RECEPTOR 60A"/>
    <property type="match status" value="1"/>
</dbReference>
<proteinExistence type="predicted"/>
<feature type="compositionally biased region" description="Polar residues" evidence="9">
    <location>
        <begin position="804"/>
        <end position="820"/>
    </location>
</feature>